<keyword evidence="4" id="KW-0813">Transport</keyword>
<sequence length="218" mass="23883">MGKFNLFKSRRMGCRGSKEEDDAGGGSKNGGGASGSAGAAAGGSTAAAPAAGPSSGVAQADPRIPMTAKQKYSLVASWKGIHRALEPTGILMFVKLFEENAELLDLFEKFQNLRTRQEQEESLELAEHATMVMNTLDNAIRTLDNPDAFFQFVEQVGSTHRRIPGYNKDYFWKIEKPFLEAVKTTLDERYTENIENIYKIAIRLIIETLVAGFEKAAG</sequence>
<proteinExistence type="inferred from homology"/>
<dbReference type="PANTHER" id="PTHR46458">
    <property type="entry name" value="BLR2807 PROTEIN"/>
    <property type="match status" value="1"/>
</dbReference>
<keyword evidence="8" id="KW-1185">Reference proteome</keyword>
<dbReference type="PANTHER" id="PTHR46458:SF5">
    <property type="entry name" value="GLOBIN FAMILY PROFILE DOMAIN-CONTAINING PROTEIN"/>
    <property type="match status" value="1"/>
</dbReference>
<evidence type="ECO:0000259" key="6">
    <source>
        <dbReference type="PROSITE" id="PS01033"/>
    </source>
</evidence>
<dbReference type="PROSITE" id="PS01033">
    <property type="entry name" value="GLOBIN"/>
    <property type="match status" value="1"/>
</dbReference>
<evidence type="ECO:0000313" key="8">
    <source>
        <dbReference type="Proteomes" id="UP000198287"/>
    </source>
</evidence>
<dbReference type="InterPro" id="IPR012292">
    <property type="entry name" value="Globin/Proto"/>
</dbReference>
<keyword evidence="4" id="KW-0561">Oxygen transport</keyword>
<reference evidence="7 8" key="1">
    <citation type="submission" date="2015-12" db="EMBL/GenBank/DDBJ databases">
        <title>The genome of Folsomia candida.</title>
        <authorList>
            <person name="Faddeeva A."/>
            <person name="Derks M.F."/>
            <person name="Anvar Y."/>
            <person name="Smit S."/>
            <person name="Van Straalen N."/>
            <person name="Roelofs D."/>
        </authorList>
    </citation>
    <scope>NUCLEOTIDE SEQUENCE [LARGE SCALE GENOMIC DNA]</scope>
    <source>
        <strain evidence="7 8">VU population</strain>
        <tissue evidence="7">Whole body</tissue>
    </source>
</reference>
<dbReference type="GO" id="GO:0019825">
    <property type="term" value="F:oxygen binding"/>
    <property type="evidence" value="ECO:0007669"/>
    <property type="project" value="InterPro"/>
</dbReference>
<dbReference type="STRING" id="158441.A0A226EVX4"/>
<dbReference type="OMA" id="CMFIKLF"/>
<comment type="similarity">
    <text evidence="4">Belongs to the globin family.</text>
</comment>
<dbReference type="GO" id="GO:0046872">
    <property type="term" value="F:metal ion binding"/>
    <property type="evidence" value="ECO:0007669"/>
    <property type="project" value="UniProtKB-KW"/>
</dbReference>
<evidence type="ECO:0000256" key="2">
    <source>
        <dbReference type="ARBA" id="ARBA00022723"/>
    </source>
</evidence>
<dbReference type="SUPFAM" id="SSF46458">
    <property type="entry name" value="Globin-like"/>
    <property type="match status" value="1"/>
</dbReference>
<evidence type="ECO:0000256" key="5">
    <source>
        <dbReference type="SAM" id="MobiDB-lite"/>
    </source>
</evidence>
<accession>A0A226EVX4</accession>
<dbReference type="Gene3D" id="1.10.490.10">
    <property type="entry name" value="Globins"/>
    <property type="match status" value="1"/>
</dbReference>
<name>A0A226EVX4_FOLCA</name>
<feature type="domain" description="Globin" evidence="6">
    <location>
        <begin position="65"/>
        <end position="214"/>
    </location>
</feature>
<organism evidence="7 8">
    <name type="scientific">Folsomia candida</name>
    <name type="common">Springtail</name>
    <dbReference type="NCBI Taxonomy" id="158441"/>
    <lineage>
        <taxon>Eukaryota</taxon>
        <taxon>Metazoa</taxon>
        <taxon>Ecdysozoa</taxon>
        <taxon>Arthropoda</taxon>
        <taxon>Hexapoda</taxon>
        <taxon>Collembola</taxon>
        <taxon>Entomobryomorpha</taxon>
        <taxon>Isotomoidea</taxon>
        <taxon>Isotomidae</taxon>
        <taxon>Proisotominae</taxon>
        <taxon>Folsomia</taxon>
    </lineage>
</organism>
<protein>
    <submittedName>
        <fullName evidence="7">Neuroglobin</fullName>
    </submittedName>
</protein>
<feature type="compositionally biased region" description="Low complexity" evidence="5">
    <location>
        <begin position="36"/>
        <end position="58"/>
    </location>
</feature>
<dbReference type="AlphaFoldDB" id="A0A226EVX4"/>
<keyword evidence="2" id="KW-0479">Metal-binding</keyword>
<dbReference type="Pfam" id="PF00042">
    <property type="entry name" value="Globin"/>
    <property type="match status" value="1"/>
</dbReference>
<evidence type="ECO:0000256" key="3">
    <source>
        <dbReference type="ARBA" id="ARBA00023004"/>
    </source>
</evidence>
<evidence type="ECO:0000256" key="4">
    <source>
        <dbReference type="RuleBase" id="RU000356"/>
    </source>
</evidence>
<dbReference type="EMBL" id="LNIX01000002">
    <property type="protein sequence ID" value="OXA60756.1"/>
    <property type="molecule type" value="Genomic_DNA"/>
</dbReference>
<dbReference type="InterPro" id="IPR000971">
    <property type="entry name" value="Globin"/>
</dbReference>
<evidence type="ECO:0000313" key="7">
    <source>
        <dbReference type="EMBL" id="OXA60756.1"/>
    </source>
</evidence>
<gene>
    <name evidence="7" type="ORF">Fcan01_06256</name>
</gene>
<keyword evidence="1 4" id="KW-0349">Heme</keyword>
<dbReference type="OrthoDB" id="6344802at2759"/>
<dbReference type="GO" id="GO:0005344">
    <property type="term" value="F:oxygen carrier activity"/>
    <property type="evidence" value="ECO:0007669"/>
    <property type="project" value="UniProtKB-KW"/>
</dbReference>
<feature type="region of interest" description="Disordered" evidence="5">
    <location>
        <begin position="1"/>
        <end position="62"/>
    </location>
</feature>
<evidence type="ECO:0000256" key="1">
    <source>
        <dbReference type="ARBA" id="ARBA00022617"/>
    </source>
</evidence>
<feature type="compositionally biased region" description="Gly residues" evidence="5">
    <location>
        <begin position="24"/>
        <end position="35"/>
    </location>
</feature>
<dbReference type="GO" id="GO:0020037">
    <property type="term" value="F:heme binding"/>
    <property type="evidence" value="ECO:0007669"/>
    <property type="project" value="InterPro"/>
</dbReference>
<comment type="caution">
    <text evidence="7">The sequence shown here is derived from an EMBL/GenBank/DDBJ whole genome shotgun (WGS) entry which is preliminary data.</text>
</comment>
<dbReference type="InterPro" id="IPR050532">
    <property type="entry name" value="Globin-like_OT"/>
</dbReference>
<dbReference type="Proteomes" id="UP000198287">
    <property type="component" value="Unassembled WGS sequence"/>
</dbReference>
<keyword evidence="3" id="KW-0408">Iron</keyword>
<dbReference type="InterPro" id="IPR009050">
    <property type="entry name" value="Globin-like_sf"/>
</dbReference>